<organism evidence="5 6">
    <name type="scientific">Candidatus Azambacteria bacterium GW2011_GWA2_45_90</name>
    <dbReference type="NCBI Taxonomy" id="1618614"/>
    <lineage>
        <taxon>Bacteria</taxon>
        <taxon>Candidatus Azamiibacteriota</taxon>
    </lineage>
</organism>
<protein>
    <recommendedName>
        <fullName evidence="4">Glycoside hydrolase family 42 N-terminal domain-containing protein</fullName>
    </recommendedName>
</protein>
<keyword evidence="3" id="KW-0472">Membrane</keyword>
<evidence type="ECO:0000256" key="1">
    <source>
        <dbReference type="ARBA" id="ARBA00022801"/>
    </source>
</evidence>
<dbReference type="AlphaFoldDB" id="A0A0G1NGM2"/>
<feature type="transmembrane region" description="Helical" evidence="3">
    <location>
        <begin position="60"/>
        <end position="80"/>
    </location>
</feature>
<feature type="domain" description="Glycoside hydrolase family 42 N-terminal" evidence="4">
    <location>
        <begin position="347"/>
        <end position="443"/>
    </location>
</feature>
<evidence type="ECO:0000256" key="2">
    <source>
        <dbReference type="ARBA" id="ARBA00023295"/>
    </source>
</evidence>
<feature type="transmembrane region" description="Helical" evidence="3">
    <location>
        <begin position="216"/>
        <end position="236"/>
    </location>
</feature>
<sequence>MSWLVFATFAYFLASLVLVLDKIILAKPIPKPSLYASYVGLVGIYALALMPFGFSFSMPLWAASLSVASGFIFILSLIFYYKAAQLDEIGRVGPLSGTLTAVFTLLLSSLFLIETLNALSVLAFLFLVAGGWLIAFRKSDAKFSFRILLLSSAGSFLLAVSWVLIKTAYSGAGFLNAYILGRLGEFAAGLFLFALPNVRRDIYEHLKGIEIKTIGLFAGNKIVAAAYFILLNYAVFLGSVSLVQGAQGLQYVFLLFLTVLLTLKRPDILKEELTKRIIFRKTFAIILIVAGLFILALIQKPADLAPGARSWGVSFSKPFAEKMVADWRAAYLAILDDLKVRRLRLIAYWPEIEKSEGIFSFEDLDWQIEEAEKRGAKVILAVGQKLPRWPECHIPQWVREFPISNSQFLNKDFENALLNYIKNVILRYKDNPAIWAWQVENEPFLPFGECPPMDVDLLDKEITLVKSLDNRPIIVSDSGELSAWVSAARRADIFGTTMYRVVWHKNMPFGGYLKYPLPPEFFHLKANFAGYFADIKRIIVVELQAEPWGPKLLYESSLEEQMKSMNFEQFKENIAYAKTAGFSENYFWGAEWWYWMKEKQNHPEFWNYAKELFIENLR</sequence>
<evidence type="ECO:0000313" key="6">
    <source>
        <dbReference type="Proteomes" id="UP000034644"/>
    </source>
</evidence>
<evidence type="ECO:0000256" key="3">
    <source>
        <dbReference type="SAM" id="Phobius"/>
    </source>
</evidence>
<evidence type="ECO:0000259" key="4">
    <source>
        <dbReference type="Pfam" id="PF02449"/>
    </source>
</evidence>
<evidence type="ECO:0000313" key="5">
    <source>
        <dbReference type="EMBL" id="KKU19507.1"/>
    </source>
</evidence>
<comment type="caution">
    <text evidence="5">The sequence shown here is derived from an EMBL/GenBank/DDBJ whole genome shotgun (WGS) entry which is preliminary data.</text>
</comment>
<accession>A0A0G1NGM2</accession>
<dbReference type="EMBL" id="LCLO01000003">
    <property type="protein sequence ID" value="KKU19507.1"/>
    <property type="molecule type" value="Genomic_DNA"/>
</dbReference>
<dbReference type="Pfam" id="PF02449">
    <property type="entry name" value="Glyco_hydro_42"/>
    <property type="match status" value="1"/>
</dbReference>
<reference evidence="5 6" key="1">
    <citation type="journal article" date="2015" name="Nature">
        <title>rRNA introns, odd ribosomes, and small enigmatic genomes across a large radiation of phyla.</title>
        <authorList>
            <person name="Brown C.T."/>
            <person name="Hug L.A."/>
            <person name="Thomas B.C."/>
            <person name="Sharon I."/>
            <person name="Castelle C.J."/>
            <person name="Singh A."/>
            <person name="Wilkins M.J."/>
            <person name="Williams K.H."/>
            <person name="Banfield J.F."/>
        </authorList>
    </citation>
    <scope>NUCLEOTIDE SEQUENCE [LARGE SCALE GENOMIC DNA]</scope>
</reference>
<proteinExistence type="predicted"/>
<feature type="transmembrane region" description="Helical" evidence="3">
    <location>
        <begin position="6"/>
        <end position="25"/>
    </location>
</feature>
<feature type="transmembrane region" description="Helical" evidence="3">
    <location>
        <begin position="34"/>
        <end position="54"/>
    </location>
</feature>
<keyword evidence="2" id="KW-0326">Glycosidase</keyword>
<feature type="transmembrane region" description="Helical" evidence="3">
    <location>
        <begin position="177"/>
        <end position="195"/>
    </location>
</feature>
<feature type="transmembrane region" description="Helical" evidence="3">
    <location>
        <begin position="92"/>
        <end position="112"/>
    </location>
</feature>
<dbReference type="GO" id="GO:0005975">
    <property type="term" value="P:carbohydrate metabolic process"/>
    <property type="evidence" value="ECO:0007669"/>
    <property type="project" value="InterPro"/>
</dbReference>
<feature type="transmembrane region" description="Helical" evidence="3">
    <location>
        <begin position="248"/>
        <end position="266"/>
    </location>
</feature>
<gene>
    <name evidence="5" type="ORF">UX27_C0003G0004</name>
</gene>
<dbReference type="Gene3D" id="3.20.20.80">
    <property type="entry name" value="Glycosidases"/>
    <property type="match status" value="1"/>
</dbReference>
<dbReference type="InterPro" id="IPR017853">
    <property type="entry name" value="GH"/>
</dbReference>
<keyword evidence="1" id="KW-0378">Hydrolase</keyword>
<feature type="transmembrane region" description="Helical" evidence="3">
    <location>
        <begin position="278"/>
        <end position="298"/>
    </location>
</feature>
<feature type="transmembrane region" description="Helical" evidence="3">
    <location>
        <begin position="147"/>
        <end position="165"/>
    </location>
</feature>
<dbReference type="Proteomes" id="UP000034644">
    <property type="component" value="Unassembled WGS sequence"/>
</dbReference>
<keyword evidence="3" id="KW-0812">Transmembrane</keyword>
<keyword evidence="3" id="KW-1133">Transmembrane helix</keyword>
<dbReference type="InterPro" id="IPR037185">
    <property type="entry name" value="EmrE-like"/>
</dbReference>
<name>A0A0G1NGM2_9BACT</name>
<dbReference type="SUPFAM" id="SSF51445">
    <property type="entry name" value="(Trans)glycosidases"/>
    <property type="match status" value="1"/>
</dbReference>
<dbReference type="InterPro" id="IPR013529">
    <property type="entry name" value="Glyco_hydro_42_N"/>
</dbReference>
<feature type="transmembrane region" description="Helical" evidence="3">
    <location>
        <begin position="118"/>
        <end position="135"/>
    </location>
</feature>
<dbReference type="GO" id="GO:0004565">
    <property type="term" value="F:beta-galactosidase activity"/>
    <property type="evidence" value="ECO:0007669"/>
    <property type="project" value="InterPro"/>
</dbReference>
<dbReference type="GO" id="GO:0009341">
    <property type="term" value="C:beta-galactosidase complex"/>
    <property type="evidence" value="ECO:0007669"/>
    <property type="project" value="InterPro"/>
</dbReference>
<dbReference type="SUPFAM" id="SSF103481">
    <property type="entry name" value="Multidrug resistance efflux transporter EmrE"/>
    <property type="match status" value="1"/>
</dbReference>